<evidence type="ECO:0000313" key="3">
    <source>
        <dbReference type="Proteomes" id="UP000283855"/>
    </source>
</evidence>
<gene>
    <name evidence="2" type="ORF">DW921_00740</name>
</gene>
<keyword evidence="1" id="KW-1133">Transmembrane helix</keyword>
<reference evidence="2 3" key="1">
    <citation type="submission" date="2018-08" db="EMBL/GenBank/DDBJ databases">
        <title>A genome reference for cultivated species of the human gut microbiota.</title>
        <authorList>
            <person name="Zou Y."/>
            <person name="Xue W."/>
            <person name="Luo G."/>
        </authorList>
    </citation>
    <scope>NUCLEOTIDE SEQUENCE [LARGE SCALE GENOMIC DNA]</scope>
    <source>
        <strain evidence="2 3">AM42-38</strain>
    </source>
</reference>
<dbReference type="Proteomes" id="UP000283855">
    <property type="component" value="Unassembled WGS sequence"/>
</dbReference>
<evidence type="ECO:0000313" key="2">
    <source>
        <dbReference type="EMBL" id="RHA79019.1"/>
    </source>
</evidence>
<accession>A0A413T584</accession>
<keyword evidence="1" id="KW-0472">Membrane</keyword>
<dbReference type="AlphaFoldDB" id="A0A413T584"/>
<feature type="transmembrane region" description="Helical" evidence="1">
    <location>
        <begin position="17"/>
        <end position="38"/>
    </location>
</feature>
<protein>
    <submittedName>
        <fullName evidence="2">Uncharacterized protein</fullName>
    </submittedName>
</protein>
<organism evidence="2 3">
    <name type="scientific">Phocaeicola coprophilus</name>
    <dbReference type="NCBI Taxonomy" id="387090"/>
    <lineage>
        <taxon>Bacteria</taxon>
        <taxon>Pseudomonadati</taxon>
        <taxon>Bacteroidota</taxon>
        <taxon>Bacteroidia</taxon>
        <taxon>Bacteroidales</taxon>
        <taxon>Bacteroidaceae</taxon>
        <taxon>Phocaeicola</taxon>
    </lineage>
</organism>
<name>A0A413T584_9BACT</name>
<proteinExistence type="predicted"/>
<dbReference type="EMBL" id="QSFT01000001">
    <property type="protein sequence ID" value="RHA79019.1"/>
    <property type="molecule type" value="Genomic_DNA"/>
</dbReference>
<keyword evidence="1" id="KW-0812">Transmembrane</keyword>
<evidence type="ECO:0000256" key="1">
    <source>
        <dbReference type="SAM" id="Phobius"/>
    </source>
</evidence>
<sequence length="62" mass="7362">MAAIKIGERNDFADKPVLFNIFFFFYFGPCLLFGSWLIKMRSWLISFDEISSPFYICPPEKR</sequence>
<comment type="caution">
    <text evidence="2">The sequence shown here is derived from an EMBL/GenBank/DDBJ whole genome shotgun (WGS) entry which is preliminary data.</text>
</comment>